<dbReference type="PANTHER" id="PTHR32089">
    <property type="entry name" value="METHYL-ACCEPTING CHEMOTAXIS PROTEIN MCPB"/>
    <property type="match status" value="1"/>
</dbReference>
<dbReference type="PROSITE" id="PS50111">
    <property type="entry name" value="CHEMOTAXIS_TRANSDUC_2"/>
    <property type="match status" value="1"/>
</dbReference>
<evidence type="ECO:0000313" key="9">
    <source>
        <dbReference type="EMBL" id="VAW98178.1"/>
    </source>
</evidence>
<dbReference type="InterPro" id="IPR003660">
    <property type="entry name" value="HAMP_dom"/>
</dbReference>
<dbReference type="GO" id="GO:0005886">
    <property type="term" value="C:plasma membrane"/>
    <property type="evidence" value="ECO:0007669"/>
    <property type="project" value="UniProtKB-SubCell"/>
</dbReference>
<dbReference type="PROSITE" id="PS50885">
    <property type="entry name" value="HAMP"/>
    <property type="match status" value="1"/>
</dbReference>
<gene>
    <name evidence="9" type="ORF">MNBD_GAMMA23-18</name>
</gene>
<dbReference type="Pfam" id="PF00672">
    <property type="entry name" value="HAMP"/>
    <property type="match status" value="1"/>
</dbReference>
<dbReference type="InterPro" id="IPR000727">
    <property type="entry name" value="T_SNARE_dom"/>
</dbReference>
<evidence type="ECO:0000256" key="2">
    <source>
        <dbReference type="ARBA" id="ARBA00022519"/>
    </source>
</evidence>
<dbReference type="PROSITE" id="PS50192">
    <property type="entry name" value="T_SNARE"/>
    <property type="match status" value="1"/>
</dbReference>
<dbReference type="FunFam" id="1.10.287.950:FF:000001">
    <property type="entry name" value="Methyl-accepting chemotaxis sensory transducer"/>
    <property type="match status" value="1"/>
</dbReference>
<comment type="subcellular location">
    <subcellularLocation>
        <location evidence="1">Cell inner membrane</location>
        <topology evidence="1">Multi-pass membrane protein</topology>
    </subcellularLocation>
</comment>
<feature type="transmembrane region" description="Helical" evidence="5">
    <location>
        <begin position="12"/>
        <end position="34"/>
    </location>
</feature>
<keyword evidence="3" id="KW-0807">Transducer</keyword>
<sequence length="394" mass="42753">MKFKPSLLRNLLITFIGFGATIGVIFPFFVTFFVEWKLGMYVWFSISALIAGITIGIANYWLVKVMLLKKLKRIAEIAHTISDKDISHTCTLESHDLIGEIVDSFNQMARTLRDIIRKINEESNQLYSASDALKNLTSEATDGSQQQQSQIEQVATAVNQMAATAQEVARHAEETASATKEANEQSENAKVVVVEAMSSVDVLADMVGNASDVIGNLEKESENIGNVLSVINGIAEQTNLLALNAAIEAARAGDQGRGFAVVADEVRTLATRTQESTKEISSMIERLQTGSREAVATMEKGRDQAQQGVEYTEQAVEALAIIAGNITTINDMSMQIASAAEEQNAVVEDVNRNVVAINDVSVQSTGNINQVDLASNEVAQHAADLRTLVEDFKI</sequence>
<dbReference type="CDD" id="cd11386">
    <property type="entry name" value="MCP_signal"/>
    <property type="match status" value="1"/>
</dbReference>
<evidence type="ECO:0000259" key="7">
    <source>
        <dbReference type="PROSITE" id="PS50192"/>
    </source>
</evidence>
<keyword evidence="5" id="KW-1133">Transmembrane helix</keyword>
<protein>
    <submittedName>
        <fullName evidence="9">Methyl-accepting chemotaxis sensor/transducer protein</fullName>
    </submittedName>
</protein>
<evidence type="ECO:0000256" key="5">
    <source>
        <dbReference type="SAM" id="Phobius"/>
    </source>
</evidence>
<reference evidence="9" key="1">
    <citation type="submission" date="2018-06" db="EMBL/GenBank/DDBJ databases">
        <authorList>
            <person name="Zhirakovskaya E."/>
        </authorList>
    </citation>
    <scope>NUCLEOTIDE SEQUENCE</scope>
</reference>
<dbReference type="GO" id="GO:0004888">
    <property type="term" value="F:transmembrane signaling receptor activity"/>
    <property type="evidence" value="ECO:0007669"/>
    <property type="project" value="InterPro"/>
</dbReference>
<dbReference type="PANTHER" id="PTHR32089:SF112">
    <property type="entry name" value="LYSOZYME-LIKE PROTEIN-RELATED"/>
    <property type="match status" value="1"/>
</dbReference>
<dbReference type="AlphaFoldDB" id="A0A3B0ZXB6"/>
<accession>A0A3B0ZXB6</accession>
<name>A0A3B0ZXB6_9ZZZZ</name>
<keyword evidence="2" id="KW-1003">Cell membrane</keyword>
<dbReference type="SMART" id="SM00304">
    <property type="entry name" value="HAMP"/>
    <property type="match status" value="1"/>
</dbReference>
<dbReference type="Gene3D" id="1.10.287.950">
    <property type="entry name" value="Methyl-accepting chemotaxis protein"/>
    <property type="match status" value="1"/>
</dbReference>
<keyword evidence="2" id="KW-0997">Cell inner membrane</keyword>
<organism evidence="9">
    <name type="scientific">hydrothermal vent metagenome</name>
    <dbReference type="NCBI Taxonomy" id="652676"/>
    <lineage>
        <taxon>unclassified sequences</taxon>
        <taxon>metagenomes</taxon>
        <taxon>ecological metagenomes</taxon>
    </lineage>
</organism>
<proteinExistence type="inferred from homology"/>
<feature type="domain" description="T-SNARE coiled-coil homology" evidence="7">
    <location>
        <begin position="309"/>
        <end position="371"/>
    </location>
</feature>
<evidence type="ECO:0000256" key="3">
    <source>
        <dbReference type="ARBA" id="ARBA00023224"/>
    </source>
</evidence>
<dbReference type="InterPro" id="IPR004089">
    <property type="entry name" value="MCPsignal_dom"/>
</dbReference>
<dbReference type="GO" id="GO:0006935">
    <property type="term" value="P:chemotaxis"/>
    <property type="evidence" value="ECO:0007669"/>
    <property type="project" value="InterPro"/>
</dbReference>
<dbReference type="EMBL" id="UOFT01000065">
    <property type="protein sequence ID" value="VAW98178.1"/>
    <property type="molecule type" value="Genomic_DNA"/>
</dbReference>
<keyword evidence="5" id="KW-0812">Transmembrane</keyword>
<dbReference type="Pfam" id="PF00015">
    <property type="entry name" value="MCPsignal"/>
    <property type="match status" value="1"/>
</dbReference>
<feature type="transmembrane region" description="Helical" evidence="5">
    <location>
        <begin position="40"/>
        <end position="63"/>
    </location>
</feature>
<dbReference type="CDD" id="cd06225">
    <property type="entry name" value="HAMP"/>
    <property type="match status" value="1"/>
</dbReference>
<evidence type="ECO:0000256" key="4">
    <source>
        <dbReference type="ARBA" id="ARBA00029447"/>
    </source>
</evidence>
<dbReference type="SUPFAM" id="SSF58104">
    <property type="entry name" value="Methyl-accepting chemotaxis protein (MCP) signaling domain"/>
    <property type="match status" value="1"/>
</dbReference>
<dbReference type="GO" id="GO:0007165">
    <property type="term" value="P:signal transduction"/>
    <property type="evidence" value="ECO:0007669"/>
    <property type="project" value="UniProtKB-KW"/>
</dbReference>
<feature type="domain" description="Methyl-accepting transducer" evidence="6">
    <location>
        <begin position="122"/>
        <end position="358"/>
    </location>
</feature>
<dbReference type="InterPro" id="IPR004090">
    <property type="entry name" value="Chemotax_Me-accpt_rcpt"/>
</dbReference>
<dbReference type="PRINTS" id="PR00260">
    <property type="entry name" value="CHEMTRNSDUCR"/>
</dbReference>
<evidence type="ECO:0000259" key="8">
    <source>
        <dbReference type="PROSITE" id="PS50885"/>
    </source>
</evidence>
<feature type="domain" description="HAMP" evidence="8">
    <location>
        <begin position="65"/>
        <end position="117"/>
    </location>
</feature>
<evidence type="ECO:0000256" key="1">
    <source>
        <dbReference type="ARBA" id="ARBA00004429"/>
    </source>
</evidence>
<keyword evidence="5" id="KW-0472">Membrane</keyword>
<evidence type="ECO:0000259" key="6">
    <source>
        <dbReference type="PROSITE" id="PS50111"/>
    </source>
</evidence>
<comment type="similarity">
    <text evidence="4">Belongs to the methyl-accepting chemotaxis (MCP) protein family.</text>
</comment>
<dbReference type="SMART" id="SM00283">
    <property type="entry name" value="MA"/>
    <property type="match status" value="1"/>
</dbReference>